<name>A0A1M5XSM5_9CLOT</name>
<dbReference type="OrthoDB" id="1716599at2"/>
<keyword evidence="3" id="KW-1185">Reference proteome</keyword>
<dbReference type="RefSeq" id="WP_073340723.1">
    <property type="nucleotide sequence ID" value="NZ_FQXM01000036.1"/>
</dbReference>
<protein>
    <submittedName>
        <fullName evidence="2">Uncharacterized protein</fullName>
    </submittedName>
</protein>
<evidence type="ECO:0000313" key="2">
    <source>
        <dbReference type="EMBL" id="SHI02810.1"/>
    </source>
</evidence>
<sequence length="130" mass="15662">MSCENDEIQRRIDRMNEKIENANRIDEIISTTEAYTRTERHLEQHSDINEPDNIRHTKEIQEKRKRDVENLKNKIVFGETFGESEYENLLENYAATEEYIEKNSDNLDKNSLKSLKRKQENREEKMNELK</sequence>
<organism evidence="2 3">
    <name type="scientific">Clostridium grantii DSM 8605</name>
    <dbReference type="NCBI Taxonomy" id="1121316"/>
    <lineage>
        <taxon>Bacteria</taxon>
        <taxon>Bacillati</taxon>
        <taxon>Bacillota</taxon>
        <taxon>Clostridia</taxon>
        <taxon>Eubacteriales</taxon>
        <taxon>Clostridiaceae</taxon>
        <taxon>Clostridium</taxon>
    </lineage>
</organism>
<evidence type="ECO:0000313" key="3">
    <source>
        <dbReference type="Proteomes" id="UP000184447"/>
    </source>
</evidence>
<dbReference type="Proteomes" id="UP000184447">
    <property type="component" value="Unassembled WGS sequence"/>
</dbReference>
<accession>A0A1M5XSM5</accession>
<gene>
    <name evidence="2" type="ORF">SAMN02745207_03901</name>
</gene>
<reference evidence="2 3" key="1">
    <citation type="submission" date="2016-11" db="EMBL/GenBank/DDBJ databases">
        <authorList>
            <person name="Jaros S."/>
            <person name="Januszkiewicz K."/>
            <person name="Wedrychowicz H."/>
        </authorList>
    </citation>
    <scope>NUCLEOTIDE SEQUENCE [LARGE SCALE GENOMIC DNA]</scope>
    <source>
        <strain evidence="2 3">DSM 8605</strain>
    </source>
</reference>
<evidence type="ECO:0000256" key="1">
    <source>
        <dbReference type="SAM" id="MobiDB-lite"/>
    </source>
</evidence>
<feature type="region of interest" description="Disordered" evidence="1">
    <location>
        <begin position="36"/>
        <end position="61"/>
    </location>
</feature>
<feature type="region of interest" description="Disordered" evidence="1">
    <location>
        <begin position="102"/>
        <end position="130"/>
    </location>
</feature>
<dbReference type="EMBL" id="FQXM01000036">
    <property type="protein sequence ID" value="SHI02810.1"/>
    <property type="molecule type" value="Genomic_DNA"/>
</dbReference>
<dbReference type="AlphaFoldDB" id="A0A1M5XSM5"/>
<proteinExistence type="predicted"/>